<reference evidence="8 9" key="1">
    <citation type="submission" date="2016-04" db="EMBL/GenBank/DDBJ databases">
        <title>Complete genome sequence and analysis of deep-sea sediment isolate, Amycolatopsis sp. WP1.</title>
        <authorList>
            <person name="Wang H."/>
            <person name="Chen S."/>
            <person name="Wu Q."/>
        </authorList>
    </citation>
    <scope>NUCLEOTIDE SEQUENCE [LARGE SCALE GENOMIC DNA]</scope>
    <source>
        <strain evidence="8 9">WP1</strain>
    </source>
</reference>
<dbReference type="GO" id="GO:0000287">
    <property type="term" value="F:magnesium ion binding"/>
    <property type="evidence" value="ECO:0007669"/>
    <property type="project" value="UniProtKB-UniRule"/>
</dbReference>
<keyword evidence="2 6" id="KW-0479">Metal-binding</keyword>
<accession>A0A344LF47</accession>
<dbReference type="InterPro" id="IPR029061">
    <property type="entry name" value="THDP-binding"/>
</dbReference>
<dbReference type="GO" id="GO:0030976">
    <property type="term" value="F:thiamine pyrophosphate binding"/>
    <property type="evidence" value="ECO:0007669"/>
    <property type="project" value="UniProtKB-UniRule"/>
</dbReference>
<dbReference type="EMBL" id="CP015163">
    <property type="protein sequence ID" value="AXB46671.1"/>
    <property type="molecule type" value="Genomic_DNA"/>
</dbReference>
<organism evidence="8 9">
    <name type="scientific">Amycolatopsis albispora</name>
    <dbReference type="NCBI Taxonomy" id="1804986"/>
    <lineage>
        <taxon>Bacteria</taxon>
        <taxon>Bacillati</taxon>
        <taxon>Actinomycetota</taxon>
        <taxon>Actinomycetes</taxon>
        <taxon>Pseudonocardiales</taxon>
        <taxon>Pseudonocardiaceae</taxon>
        <taxon>Amycolatopsis</taxon>
    </lineage>
</organism>
<dbReference type="SUPFAM" id="SSF52518">
    <property type="entry name" value="Thiamin diphosphate-binding fold (THDP-binding)"/>
    <property type="match status" value="2"/>
</dbReference>
<protein>
    <recommendedName>
        <fullName evidence="6">2-succinyl-5-enolpyruvyl-6-hydroxy-3-cyclohexene-1-carboxylate synthase</fullName>
        <shortName evidence="6">SEPHCHC synthase</shortName>
        <ecNumber evidence="6">2.2.1.9</ecNumber>
    </recommendedName>
    <alternativeName>
        <fullName evidence="6">Menaquinone biosynthesis protein MenD</fullName>
    </alternativeName>
</protein>
<dbReference type="CDD" id="cd02009">
    <property type="entry name" value="TPP_SHCHC_synthase"/>
    <property type="match status" value="1"/>
</dbReference>
<dbReference type="GO" id="GO:0070204">
    <property type="term" value="F:2-succinyl-5-enolpyruvyl-6-hydroxy-3-cyclohexene-1-carboxylic-acid synthase activity"/>
    <property type="evidence" value="ECO:0007669"/>
    <property type="project" value="UniProtKB-UniRule"/>
</dbReference>
<comment type="catalytic activity">
    <reaction evidence="6">
        <text>isochorismate + 2-oxoglutarate + H(+) = 5-enolpyruvoyl-6-hydroxy-2-succinyl-cyclohex-3-ene-1-carboxylate + CO2</text>
        <dbReference type="Rhea" id="RHEA:25593"/>
        <dbReference type="ChEBI" id="CHEBI:15378"/>
        <dbReference type="ChEBI" id="CHEBI:16526"/>
        <dbReference type="ChEBI" id="CHEBI:16810"/>
        <dbReference type="ChEBI" id="CHEBI:29780"/>
        <dbReference type="ChEBI" id="CHEBI:58818"/>
        <dbReference type="EC" id="2.2.1.9"/>
    </reaction>
</comment>
<keyword evidence="3 6" id="KW-0460">Magnesium</keyword>
<dbReference type="Gene3D" id="3.40.50.970">
    <property type="match status" value="2"/>
</dbReference>
<comment type="subunit">
    <text evidence="6">Homodimer.</text>
</comment>
<evidence type="ECO:0000313" key="8">
    <source>
        <dbReference type="EMBL" id="AXB46671.1"/>
    </source>
</evidence>
<keyword evidence="6" id="KW-0474">Menaquinone biosynthesis</keyword>
<keyword evidence="1 6" id="KW-0808">Transferase</keyword>
<evidence type="ECO:0000313" key="9">
    <source>
        <dbReference type="Proteomes" id="UP000250434"/>
    </source>
</evidence>
<name>A0A344LF47_9PSEU</name>
<dbReference type="UniPathway" id="UPA00079"/>
<dbReference type="PANTHER" id="PTHR42916:SF1">
    <property type="entry name" value="PROTEIN PHYLLO, CHLOROPLASTIC"/>
    <property type="match status" value="1"/>
</dbReference>
<keyword evidence="9" id="KW-1185">Reference proteome</keyword>
<dbReference type="AlphaFoldDB" id="A0A344LF47"/>
<dbReference type="GO" id="GO:0009234">
    <property type="term" value="P:menaquinone biosynthetic process"/>
    <property type="evidence" value="ECO:0007669"/>
    <property type="project" value="UniProtKB-UniRule"/>
</dbReference>
<dbReference type="NCBIfam" id="TIGR00173">
    <property type="entry name" value="menD"/>
    <property type="match status" value="1"/>
</dbReference>
<dbReference type="Proteomes" id="UP000250434">
    <property type="component" value="Chromosome"/>
</dbReference>
<dbReference type="Pfam" id="PF02776">
    <property type="entry name" value="TPP_enzyme_N"/>
    <property type="match status" value="1"/>
</dbReference>
<sequence length="554" mass="59050">MNPSTAQARVIVDELIRNTVSHVVLCPGSRNAPLSLALYDAASTGKLRLHVRIDERSAAFLALGIAARTGRPVAVLCTSGTAASNFHPAVLEADRAGVPLIVLTADRPPELRAAGANQVIDQRRLYGDAVRYGDELAVAERRAGQNSYWRSQVCRAWNAAYGEWRSGPVHLNIPFREPLVPDEEDGEWYESLEGRPGGARWTELPDFGALPAFVVPSARHGLVIACDTGVGAASEWAEQHGWPVVSETGGIGLTGSTAIGAGAWLLGVPEFIERHKPEQVLCLGRPTVFRQVQALLSDADVEVLLVRPDSDWPAPAHNVRQVGQWFAEPTKPADPEWLASWQRADAAAKAAVREALAEEPWPTGLRLAAELVAALPEDAMLVVGPSNPTRDIALAGGMRPDVLVHRNRGVAGIDGAVSTAIGAASVHKGPSYALLGDLTFLHDINGLLTGPAESRPDLTIVVLNDDGGGIFTLLEQGAPEHSAGFERVFGTPHGADLGALCAGYRVPHVVAETLTEFRAALRPAPGLRVIEVRVDRARHRDLHARLRAAVSAAV</sequence>
<comment type="pathway">
    <text evidence="6">Quinol/quinone metabolism; 1,4-dihydroxy-2-naphthoate biosynthesis; 1,4-dihydroxy-2-naphthoate from chorismate: step 2/7.</text>
</comment>
<comment type="cofactor">
    <cofactor evidence="6">
        <name>thiamine diphosphate</name>
        <dbReference type="ChEBI" id="CHEBI:58937"/>
    </cofactor>
    <text evidence="6">Binds 1 thiamine pyrophosphate per subunit.</text>
</comment>
<dbReference type="Gene3D" id="3.40.50.1220">
    <property type="entry name" value="TPP-binding domain"/>
    <property type="match status" value="1"/>
</dbReference>
<dbReference type="CDD" id="cd07037">
    <property type="entry name" value="TPP_PYR_MenD"/>
    <property type="match status" value="1"/>
</dbReference>
<dbReference type="PANTHER" id="PTHR42916">
    <property type="entry name" value="2-SUCCINYL-5-ENOLPYRUVYL-6-HYDROXY-3-CYCLOHEXENE-1-CARBOXYLATE SYNTHASE"/>
    <property type="match status" value="1"/>
</dbReference>
<evidence type="ECO:0000256" key="6">
    <source>
        <dbReference type="HAMAP-Rule" id="MF_01659"/>
    </source>
</evidence>
<comment type="function">
    <text evidence="6">Catalyzes the thiamine diphosphate-dependent decarboxylation of 2-oxoglutarate and the subsequent addition of the resulting succinic semialdehyde-thiamine pyrophosphate anion to isochorismate to yield 2-succinyl-5-enolpyruvyl-6-hydroxy-3-cyclohexene-1-carboxylate (SEPHCHC).</text>
</comment>
<dbReference type="UniPathway" id="UPA01057">
    <property type="reaction ID" value="UER00164"/>
</dbReference>
<dbReference type="EC" id="2.2.1.9" evidence="6"/>
<evidence type="ECO:0000256" key="3">
    <source>
        <dbReference type="ARBA" id="ARBA00022842"/>
    </source>
</evidence>
<feature type="domain" description="Thiamine pyrophosphate enzyme N-terminal TPP-binding" evidence="7">
    <location>
        <begin position="8"/>
        <end position="122"/>
    </location>
</feature>
<dbReference type="GO" id="GO:0030145">
    <property type="term" value="F:manganese ion binding"/>
    <property type="evidence" value="ECO:0007669"/>
    <property type="project" value="UniProtKB-UniRule"/>
</dbReference>
<proteinExistence type="inferred from homology"/>
<gene>
    <name evidence="6" type="primary">menD</name>
    <name evidence="8" type="ORF">A4R43_33035</name>
</gene>
<keyword evidence="5 6" id="KW-0464">Manganese</keyword>
<dbReference type="OrthoDB" id="9791859at2"/>
<comment type="pathway">
    <text evidence="6">Quinol/quinone metabolism; menaquinone biosynthesis.</text>
</comment>
<comment type="similarity">
    <text evidence="6">Belongs to the TPP enzyme family. MenD subfamily.</text>
</comment>
<comment type="cofactor">
    <cofactor evidence="6">
        <name>Mg(2+)</name>
        <dbReference type="ChEBI" id="CHEBI:18420"/>
    </cofactor>
    <cofactor evidence="6">
        <name>Mn(2+)</name>
        <dbReference type="ChEBI" id="CHEBI:29035"/>
    </cofactor>
</comment>
<dbReference type="InterPro" id="IPR004433">
    <property type="entry name" value="MenaQ_synth_MenD"/>
</dbReference>
<dbReference type="HAMAP" id="MF_01659">
    <property type="entry name" value="MenD"/>
    <property type="match status" value="1"/>
</dbReference>
<evidence type="ECO:0000259" key="7">
    <source>
        <dbReference type="Pfam" id="PF02776"/>
    </source>
</evidence>
<evidence type="ECO:0000256" key="2">
    <source>
        <dbReference type="ARBA" id="ARBA00022723"/>
    </source>
</evidence>
<dbReference type="PIRSF" id="PIRSF004983">
    <property type="entry name" value="MenD"/>
    <property type="match status" value="1"/>
</dbReference>
<dbReference type="KEGG" id="aab:A4R43_33035"/>
<evidence type="ECO:0000256" key="1">
    <source>
        <dbReference type="ARBA" id="ARBA00022679"/>
    </source>
</evidence>
<evidence type="ECO:0000256" key="5">
    <source>
        <dbReference type="ARBA" id="ARBA00023211"/>
    </source>
</evidence>
<keyword evidence="4 6" id="KW-0786">Thiamine pyrophosphate</keyword>
<dbReference type="InterPro" id="IPR012001">
    <property type="entry name" value="Thiamin_PyroP_enz_TPP-bd_dom"/>
</dbReference>
<evidence type="ECO:0000256" key="4">
    <source>
        <dbReference type="ARBA" id="ARBA00023052"/>
    </source>
</evidence>
<dbReference type="RefSeq" id="WP_113695738.1">
    <property type="nucleotide sequence ID" value="NZ_CP015163.1"/>
</dbReference>